<dbReference type="RefSeq" id="WP_170152430.1">
    <property type="nucleotide sequence ID" value="NZ_RKQP01000002.1"/>
</dbReference>
<dbReference type="EMBL" id="RKQP01000002">
    <property type="protein sequence ID" value="RPE83833.1"/>
    <property type="molecule type" value="Genomic_DNA"/>
</dbReference>
<evidence type="ECO:0000256" key="4">
    <source>
        <dbReference type="SAM" id="SignalP"/>
    </source>
</evidence>
<dbReference type="PIRSF" id="PIRSF000029">
    <property type="entry name" value="Cytochrome_b562"/>
    <property type="match status" value="1"/>
</dbReference>
<name>A0A3N4VQJ3_9PAST</name>
<reference evidence="5 6" key="1">
    <citation type="submission" date="2018-11" db="EMBL/GenBank/DDBJ databases">
        <title>Genomic Encyclopedia of Type Strains, Phase IV (KMG-IV): sequencing the most valuable type-strain genomes for metagenomic binning, comparative biology and taxonomic classification.</title>
        <authorList>
            <person name="Goeker M."/>
        </authorList>
    </citation>
    <scope>NUCLEOTIDE SEQUENCE [LARGE SCALE GENOMIC DNA]</scope>
    <source>
        <strain evidence="5 6">DSM 27238</strain>
    </source>
</reference>
<evidence type="ECO:0000256" key="3">
    <source>
        <dbReference type="PIRSR" id="PIRSR000029-1"/>
    </source>
</evidence>
<comment type="cofactor">
    <cofactor evidence="3">
        <name>heme b</name>
        <dbReference type="ChEBI" id="CHEBI:60344"/>
    </cofactor>
    <text evidence="3">Binds 1 heme b (iron(II)-protoporphyrin IX) group per molecule.</text>
</comment>
<comment type="caution">
    <text evidence="5">The sequence shown here is derived from an EMBL/GenBank/DDBJ whole genome shotgun (WGS) entry which is preliminary data.</text>
</comment>
<keyword evidence="3" id="KW-0349">Heme</keyword>
<evidence type="ECO:0000256" key="2">
    <source>
        <dbReference type="ARBA" id="ARBA00022729"/>
    </source>
</evidence>
<keyword evidence="3" id="KW-0479">Metal-binding</keyword>
<dbReference type="SUPFAM" id="SSF47175">
    <property type="entry name" value="Cytochromes"/>
    <property type="match status" value="1"/>
</dbReference>
<dbReference type="GO" id="GO:0009055">
    <property type="term" value="F:electron transfer activity"/>
    <property type="evidence" value="ECO:0007669"/>
    <property type="project" value="InterPro"/>
</dbReference>
<feature type="chain" id="PRO_5018297054" evidence="4">
    <location>
        <begin position="21"/>
        <end position="123"/>
    </location>
</feature>
<gene>
    <name evidence="5" type="ORF">EDC46_1036</name>
</gene>
<dbReference type="Gene3D" id="1.20.120.10">
    <property type="entry name" value="Cytochrome c/b562"/>
    <property type="match status" value="1"/>
</dbReference>
<keyword evidence="6" id="KW-1185">Reference proteome</keyword>
<keyword evidence="3" id="KW-0408">Iron</keyword>
<dbReference type="Pfam" id="PF07361">
    <property type="entry name" value="Cytochrom_B562"/>
    <property type="match status" value="1"/>
</dbReference>
<dbReference type="GO" id="GO:0020037">
    <property type="term" value="F:heme binding"/>
    <property type="evidence" value="ECO:0007669"/>
    <property type="project" value="InterPro"/>
</dbReference>
<dbReference type="GO" id="GO:0022900">
    <property type="term" value="P:electron transport chain"/>
    <property type="evidence" value="ECO:0007669"/>
    <property type="project" value="InterPro"/>
</dbReference>
<protein>
    <submittedName>
        <fullName evidence="5">Soluble cytochrome b562</fullName>
    </submittedName>
</protein>
<dbReference type="InterPro" id="IPR009155">
    <property type="entry name" value="Cyt_b562"/>
</dbReference>
<dbReference type="InterPro" id="IPR010980">
    <property type="entry name" value="Cyt_c/b562"/>
</dbReference>
<feature type="binding site" description="axial binding residue" evidence="3">
    <location>
        <position position="119"/>
    </location>
    <ligand>
        <name>heme b</name>
        <dbReference type="ChEBI" id="CHEBI:60344"/>
    </ligand>
    <ligandPart>
        <name>Fe</name>
        <dbReference type="ChEBI" id="CHEBI:18248"/>
    </ligandPart>
</feature>
<comment type="similarity">
    <text evidence="1">Belongs to the cytochrome b562 family.</text>
</comment>
<feature type="binding site" description="axial binding residue" evidence="3">
    <location>
        <position position="26"/>
    </location>
    <ligand>
        <name>heme b</name>
        <dbReference type="ChEBI" id="CHEBI:60344"/>
    </ligand>
    <ligandPart>
        <name>Fe</name>
        <dbReference type="ChEBI" id="CHEBI:18248"/>
    </ligandPart>
</feature>
<dbReference type="Proteomes" id="UP000281691">
    <property type="component" value="Unassembled WGS sequence"/>
</dbReference>
<feature type="signal peptide" evidence="4">
    <location>
        <begin position="1"/>
        <end position="20"/>
    </location>
</feature>
<keyword evidence="2 4" id="KW-0732">Signal</keyword>
<accession>A0A3N4VQJ3</accession>
<sequence>MKVKLLIATALMAISTFTTANVMMEMFQMGREVSSLLKADSSESFQQGAEKFLVAAKKAQKMMPSSIDEDDQEKFKGYQKGMQEVIDEVEKATELAKAGKLDEAKKSVEKILILKKMYHSEYK</sequence>
<dbReference type="AlphaFoldDB" id="A0A3N4VQJ3"/>
<evidence type="ECO:0000313" key="5">
    <source>
        <dbReference type="EMBL" id="RPE83833.1"/>
    </source>
</evidence>
<dbReference type="GO" id="GO:0042597">
    <property type="term" value="C:periplasmic space"/>
    <property type="evidence" value="ECO:0007669"/>
    <property type="project" value="InterPro"/>
</dbReference>
<evidence type="ECO:0000256" key="1">
    <source>
        <dbReference type="ARBA" id="ARBA00005523"/>
    </source>
</evidence>
<evidence type="ECO:0000313" key="6">
    <source>
        <dbReference type="Proteomes" id="UP000281691"/>
    </source>
</evidence>
<dbReference type="GO" id="GO:0005506">
    <property type="term" value="F:iron ion binding"/>
    <property type="evidence" value="ECO:0007669"/>
    <property type="project" value="InterPro"/>
</dbReference>
<proteinExistence type="inferred from homology"/>
<organism evidence="5 6">
    <name type="scientific">Vespertiliibacter pulmonis</name>
    <dbReference type="NCBI Taxonomy" id="1443036"/>
    <lineage>
        <taxon>Bacteria</taxon>
        <taxon>Pseudomonadati</taxon>
        <taxon>Pseudomonadota</taxon>
        <taxon>Gammaproteobacteria</taxon>
        <taxon>Pasteurellales</taxon>
        <taxon>Pasteurellaceae</taxon>
        <taxon>Vespertiliibacter</taxon>
    </lineage>
</organism>